<evidence type="ECO:0000256" key="2">
    <source>
        <dbReference type="SAM" id="MobiDB-lite"/>
    </source>
</evidence>
<feature type="compositionally biased region" description="Basic and acidic residues" evidence="2">
    <location>
        <begin position="462"/>
        <end position="475"/>
    </location>
</feature>
<feature type="compositionally biased region" description="Low complexity" evidence="2">
    <location>
        <begin position="319"/>
        <end position="339"/>
    </location>
</feature>
<comment type="similarity">
    <text evidence="1">Belongs to the tymoviridae protein p69 family.</text>
</comment>
<feature type="region of interest" description="Disordered" evidence="2">
    <location>
        <begin position="583"/>
        <end position="628"/>
    </location>
</feature>
<feature type="compositionally biased region" description="Low complexity" evidence="2">
    <location>
        <begin position="518"/>
        <end position="547"/>
    </location>
</feature>
<feature type="compositionally biased region" description="Low complexity" evidence="2">
    <location>
        <begin position="39"/>
        <end position="50"/>
    </location>
</feature>
<evidence type="ECO:0000256" key="1">
    <source>
        <dbReference type="ARBA" id="ARBA00008523"/>
    </source>
</evidence>
<feature type="compositionally biased region" description="Low complexity" evidence="2">
    <location>
        <begin position="292"/>
        <end position="305"/>
    </location>
</feature>
<accession>A0A8F8QTQ7</accession>
<protein>
    <submittedName>
        <fullName evidence="3">Movement protein</fullName>
    </submittedName>
</protein>
<feature type="region of interest" description="Disordered" evidence="2">
    <location>
        <begin position="443"/>
        <end position="569"/>
    </location>
</feature>
<reference evidence="3" key="1">
    <citation type="submission" date="2021-06" db="EMBL/GenBank/DDBJ databases">
        <title>Plant Virus Collection isolate.</title>
        <authorList>
            <person name="Knierim D."/>
            <person name="Margaria P."/>
            <person name="Menzel W."/>
            <person name="Winter S."/>
        </authorList>
    </citation>
    <scope>NUCLEOTIDE SEQUENCE</scope>
    <source>
        <strain evidence="3">DSMZ PV-0062</strain>
    </source>
</reference>
<feature type="compositionally biased region" description="Basic residues" evidence="2">
    <location>
        <begin position="476"/>
        <end position="485"/>
    </location>
</feature>
<feature type="compositionally biased region" description="Polar residues" evidence="2">
    <location>
        <begin position="489"/>
        <end position="502"/>
    </location>
</feature>
<feature type="compositionally biased region" description="Pro residues" evidence="2">
    <location>
        <begin position="255"/>
        <end position="266"/>
    </location>
</feature>
<name>A0A8F8QTQ7_9VIRU</name>
<gene>
    <name evidence="3" type="primary">ORF2</name>
</gene>
<organism evidence="3">
    <name type="scientific">Andean potato latent virus</name>
    <dbReference type="NCBI Taxonomy" id="73819"/>
    <lineage>
        <taxon>Viruses</taxon>
        <taxon>Riboviria</taxon>
        <taxon>Orthornavirae</taxon>
        <taxon>Kitrinoviricota</taxon>
        <taxon>Alsuviricetes</taxon>
        <taxon>Tymovirales</taxon>
        <taxon>Tymoviridae</taxon>
        <taxon>Tymovirus</taxon>
        <taxon>Tymovirus latandigenum</taxon>
    </lineage>
</organism>
<feature type="compositionally biased region" description="Low complexity" evidence="2">
    <location>
        <begin position="605"/>
        <end position="628"/>
    </location>
</feature>
<feature type="region of interest" description="Disordered" evidence="2">
    <location>
        <begin position="1"/>
        <end position="51"/>
    </location>
</feature>
<dbReference type="InterPro" id="IPR004935">
    <property type="entry name" value="45/70kDa_tymovirus"/>
</dbReference>
<feature type="region of interest" description="Disordered" evidence="2">
    <location>
        <begin position="196"/>
        <end position="344"/>
    </location>
</feature>
<dbReference type="Pfam" id="PF03251">
    <property type="entry name" value="Tymo_45kd_70kd"/>
    <property type="match status" value="1"/>
</dbReference>
<feature type="compositionally biased region" description="Low complexity" evidence="2">
    <location>
        <begin position="445"/>
        <end position="455"/>
    </location>
</feature>
<sequence>MSNVFSNCPRSFELHSPSRRGHQSDTELSSRTPPTIPHSISMASSKRSSSLPPIIRNSQLWFGNHSSPPPYSQSNRDFSPLQSLVLPCKPAIYSDVHETAEIPKTPESEQQLLPPVQLSAHSSRHHTLSHHFNSPPKHFSRLHARRTDVLQSSSNTGSLPQLSHYQLPLLQSDSPSRVRLHRSVSPTCPLPVLNIRANSSLHPGRPQRRQLQSAPARPRLAQDSQHPLKRVKSLREQTGLLGPCPLSTHSEKSPPSSPCPPIPPSTLHPKSLRPSQSRTPRVEKPKRLLPTSSERSASSVSSSSSCKCPGILQNPGMPRASLSHLPSSTSSSPPRASPSVQCPLHLHSGSSHTSYFRPCRLRQNSKQQSRVLMGHSECLGQSPDFRSHERTNPPPCVLRVLSQPLPETETPFSSTLEKIPYPFFSCDFDFGYFSSAAPHQVSNTPSPASLLLPSPKTASFPNKDRKSIPSKEVSSKRAHSGKKFLHSYPNRSWQRPSPSTQDPSLPCPYPPNSPKISNPPGSSKRPPSKSFYHHSSSSLGSNLHSRLAPSILGTPPSTDPRSLPHQHASLPIPFTMGFATDACREPTTLPPLPPSRPNKLLHIPSDTSADDSSYLSASSASSCESSTTKFHSKLSSRIRASNRLGFLLHSSPFLNYSSDSSSSS</sequence>
<proteinExistence type="inferred from homology"/>
<evidence type="ECO:0000313" key="3">
    <source>
        <dbReference type="EMBL" id="QYA72534.1"/>
    </source>
</evidence>
<dbReference type="EMBL" id="MZ405632">
    <property type="protein sequence ID" value="QYA72534.1"/>
    <property type="molecule type" value="Genomic_RNA"/>
</dbReference>